<feature type="region of interest" description="Disordered" evidence="10">
    <location>
        <begin position="1547"/>
        <end position="1711"/>
    </location>
</feature>
<feature type="domain" description="PHD-type" evidence="11">
    <location>
        <begin position="554"/>
        <end position="609"/>
    </location>
</feature>
<dbReference type="Gene3D" id="1.10.30.10">
    <property type="entry name" value="High mobility group box domain"/>
    <property type="match status" value="1"/>
</dbReference>
<keyword evidence="3" id="KW-0677">Repeat</keyword>
<evidence type="ECO:0000256" key="9">
    <source>
        <dbReference type="PROSITE-ProRule" id="PRU00146"/>
    </source>
</evidence>
<feature type="compositionally biased region" description="Polar residues" evidence="10">
    <location>
        <begin position="1314"/>
        <end position="1333"/>
    </location>
</feature>
<feature type="region of interest" description="Disordered" evidence="10">
    <location>
        <begin position="2009"/>
        <end position="2038"/>
    </location>
</feature>
<evidence type="ECO:0000256" key="6">
    <source>
        <dbReference type="ARBA" id="ARBA00023015"/>
    </source>
</evidence>
<dbReference type="EMBL" id="KQ435812">
    <property type="protein sequence ID" value="KOX72850.1"/>
    <property type="molecule type" value="Genomic_DNA"/>
</dbReference>
<dbReference type="InterPro" id="IPR019787">
    <property type="entry name" value="Znf_PHD-finger"/>
</dbReference>
<feature type="region of interest" description="Disordered" evidence="10">
    <location>
        <begin position="842"/>
        <end position="909"/>
    </location>
</feature>
<feature type="compositionally biased region" description="Low complexity" evidence="10">
    <location>
        <begin position="1278"/>
        <end position="1308"/>
    </location>
</feature>
<dbReference type="PROSITE" id="PS51805">
    <property type="entry name" value="EPHD"/>
    <property type="match status" value="1"/>
</dbReference>
<evidence type="ECO:0000256" key="3">
    <source>
        <dbReference type="ARBA" id="ARBA00022737"/>
    </source>
</evidence>
<dbReference type="SUPFAM" id="SSF57903">
    <property type="entry name" value="FYVE/PHD zinc finger"/>
    <property type="match status" value="6"/>
</dbReference>
<feature type="domain" description="PHD-type" evidence="11">
    <location>
        <begin position="427"/>
        <end position="480"/>
    </location>
</feature>
<sequence length="2226" mass="243703">YYVHQSCAVWSSNTQELTTELLSPAIVQASSRRCAYCSHYGAGIPCKVASCNRYFHLPCAAASSCFQDTKSLSLFCSQHLGQVPLLLNGDVTCMHCCGMGDVSNLVMCSICGQHYHGSCVGLALLPGVRAGWQCVSCRVCQVCRQPEDVSKVMLCERCEKAYHPGCLRPIVTSIPKYGWKCKCCRVCTDCGSRTPGAGLSSRWHSHYTVCDSCYQQRNKGFSCPLCRKAYRAAAYREMVQCSACKKFVHGTCDPEADPLTYQHRKDIKPDYEYVCLHCKNMALVKRKDNIDDYGGDLSLSVSQESLYGDGDSSEFDYQGGSEEALYSIGLGKGKPFCASKIAKKRLGLGGGIIGRPKGIGKLGYQKRQKMTEFGRKRGPKAKMRGIFGVPGVGLQRPMSDSFSKEDEPGIENRLVLCSAKDKFVLTQDICVMCGAIGTDQEGCLIACAQCGQCYHPYCANVKVTKVILQKGWRCLDCTVCEGCGERNDEGRLILCDDCDISYHIYCMDPPLDYVPHGTWKCKWCAHCQTCGSNDPGFNSSWQKNYTQCGPCASHTACISCQEAYNEGDLIIQCIQCERWLHCTCDSIKSEAEAEKCAEEGYICILCRPRDVPPPHLLCNQPKPQPNKYPRSPPPTSRSPELYKPSPQQYLVDGVYLSEAGMNHIKSLTSEHQQTRKKRRKMHPLIDKEADIMATIESVVAGGSLDNSLEENGGKMDLTDVKDEPAEVLKEGMVWTPRGDQPPPEGFSIYTTENGIPTLRRKRQRNLQKLGIGGFIVRLRGTRKDKEEDGDSEKPSDSTVGMNDDKPRRKPQRRKPKTKLSECFPLYMQEAFFGKDLMDTTKDKELESSSESDSERNVSGNADTIQLSQDELKAMEQVKAKQEKEEEKPPPEAPIKREEIVDDEGSDTEALGDILPISGDLLDSDLVNTIMNEPDEDLAKASEALDELDDTPGTTKDELTDILSPHFNLESMVRDTGLPNMDSKDIEEIFKGVLTDESQESQESSVFPVQTQPSHPAPSTTPLVSPSPHPGIQTTMPIPRPQVPGALPPVGQSNLNSPMSFPPPSPYHSEYSNSPQFSPAFSEPPSPWVNPDDEGTSSAGSTTISYNQRSNLKMEADEALGPGATISSVLYANINHPEWKTEYPAWSERCKQILKKWRALPNDKKAPYLTLARDNRAAIRMKKTQQISKDIPSTTPVTATSAPTIITKPVTTMTSAQVSPVVAMASNQRQIGLLTSVGSEKTQEKNGMTVSTTGVTVSTVSSNHHAEVCAVQGPPKQLTSSSPSPSPTSTTPSSSPRPSSVNSINSINSLAHQEISGSQARVAQSPATPCTSATASSYCNTGAGEGQHQTSPSQQRPTPAHITISTSTIANSLSISQASPTTNVMVGVGPVRQLSSVDHQIRVLTPSEIMRTLPSLSQEHYDPPPTAIIHTVPVQSPAMEQERLSNRDRSSREAEQERQWKQLQALRQQQAQMQQQVIHEQRVHAINRVHKQISEDNTSQINADNTSGLTTQLQVSTSQDGNHMGPLASPSPGSCNTFATPPVKVTRGLAPQSPHQGMPRLPTQPCTTMTRPVGTVVRPGMPNNFTQPPSPFSPQAPQSPHDFPQSPASSQSQDHFQRFDNTEAYSQGSQTSRSQISGTPSYSTSPRSDVFSQPPGTPRPMFNAPTTRPSTHVYAPSRTPDPYSSQPPTPSPASNYSSPRPESRQDSQQPEVFNQQPEVNRQLRDLLQRQQFNKKIEPVSTTWNQDGPSNTENNQQQFDTGHVQLSQHSQAASNTGEGTFRHPLPPGIVRPRMPIQSNVLIRNQIGINSRHPVTGNIDARIQNIDPRTRMLLQRPQVAATIPQQHFQGNQTLQTRVPAARNTITEPYDVLQQQRFPDPSQGQNIAQRIVRTPQDNLNQGIRMLGQQGVGIRAPLIPTTVSEATVSPSEPSEIPDNVTAELEKLEQEGAPMVEVEGVSAILGDLGDDDDELLAEMGADFNILEYADPELDNITGGEKTNILDLDLEQVEVETKDEKQKKEVKDEERKSTELGGTSAVHTDISDTCTTTTVQTPTETSNVPTQAQTVTPITATSQTSQQPSTIMPQSHAQAVVVQQQMHQHVQQAAAMGRPMPPGTRLLSPDGAVGVVTSTNTVTVSYPSTFPGHPQRIPQTHIQVSQQQRLSMRVAGVPNVAGRVVAVNHMIGPRMPLAPPPPPPPPPYPGLPPPYPGPIQVCTFYIYSRCSNVFASL</sequence>
<evidence type="ECO:0000259" key="12">
    <source>
        <dbReference type="PROSITE" id="PS51805"/>
    </source>
</evidence>
<name>A0A0M8ZX13_9HYME</name>
<feature type="region of interest" description="Disordered" evidence="10">
    <location>
        <begin position="1272"/>
        <end position="1333"/>
    </location>
</feature>
<organism evidence="13 14">
    <name type="scientific">Melipona quadrifasciata</name>
    <dbReference type="NCBI Taxonomy" id="166423"/>
    <lineage>
        <taxon>Eukaryota</taxon>
        <taxon>Metazoa</taxon>
        <taxon>Ecdysozoa</taxon>
        <taxon>Arthropoda</taxon>
        <taxon>Hexapoda</taxon>
        <taxon>Insecta</taxon>
        <taxon>Pterygota</taxon>
        <taxon>Neoptera</taxon>
        <taxon>Endopterygota</taxon>
        <taxon>Hymenoptera</taxon>
        <taxon>Apocrita</taxon>
        <taxon>Aculeata</taxon>
        <taxon>Apoidea</taxon>
        <taxon>Anthophila</taxon>
        <taxon>Apidae</taxon>
        <taxon>Melipona</taxon>
    </lineage>
</organism>
<evidence type="ECO:0000259" key="11">
    <source>
        <dbReference type="PROSITE" id="PS50016"/>
    </source>
</evidence>
<dbReference type="SUPFAM" id="SSF47095">
    <property type="entry name" value="HMG-box"/>
    <property type="match status" value="1"/>
</dbReference>
<keyword evidence="2" id="KW-0479">Metal-binding</keyword>
<feature type="compositionally biased region" description="Basic and acidic residues" evidence="10">
    <location>
        <begin position="1439"/>
        <end position="1457"/>
    </location>
</feature>
<evidence type="ECO:0000256" key="5">
    <source>
        <dbReference type="ARBA" id="ARBA00022833"/>
    </source>
</evidence>
<evidence type="ECO:0000313" key="14">
    <source>
        <dbReference type="Proteomes" id="UP000053105"/>
    </source>
</evidence>
<dbReference type="OrthoDB" id="308383at2759"/>
<dbReference type="Gene3D" id="3.30.40.10">
    <property type="entry name" value="Zinc/RING finger domain, C3HC4 (zinc finger)"/>
    <property type="match status" value="6"/>
</dbReference>
<dbReference type="GO" id="GO:0044666">
    <property type="term" value="C:MLL3/4 complex"/>
    <property type="evidence" value="ECO:0007669"/>
    <property type="project" value="TreeGrafter"/>
</dbReference>
<feature type="compositionally biased region" description="Basic residues" evidence="10">
    <location>
        <begin position="807"/>
        <end position="817"/>
    </location>
</feature>
<dbReference type="Proteomes" id="UP000053105">
    <property type="component" value="Unassembled WGS sequence"/>
</dbReference>
<dbReference type="FunFam" id="1.10.30.10:FF:000009">
    <property type="entry name" value="Histone-lysine N-methyltransferase"/>
    <property type="match status" value="1"/>
</dbReference>
<dbReference type="GO" id="GO:0042800">
    <property type="term" value="F:histone H3K4 methyltransferase activity"/>
    <property type="evidence" value="ECO:0007669"/>
    <property type="project" value="TreeGrafter"/>
</dbReference>
<evidence type="ECO:0000313" key="13">
    <source>
        <dbReference type="EMBL" id="KOX72850.1"/>
    </source>
</evidence>
<gene>
    <name evidence="13" type="ORF">WN51_00790</name>
</gene>
<dbReference type="SMART" id="SM00249">
    <property type="entry name" value="PHD"/>
    <property type="match status" value="7"/>
</dbReference>
<dbReference type="FunFam" id="3.30.40.10:FF:000548">
    <property type="entry name" value="Putative Histone-lysine N-methyltransferase MLL3"/>
    <property type="match status" value="1"/>
</dbReference>
<feature type="compositionally biased region" description="Polar residues" evidence="10">
    <location>
        <begin position="1000"/>
        <end position="1023"/>
    </location>
</feature>
<evidence type="ECO:0000256" key="10">
    <source>
        <dbReference type="SAM" id="MobiDB-lite"/>
    </source>
</evidence>
<evidence type="ECO:0000256" key="8">
    <source>
        <dbReference type="ARBA" id="ARBA00023242"/>
    </source>
</evidence>
<dbReference type="FunFam" id="3.30.40.10:FF:000852">
    <property type="entry name" value="Histone-lysine N-methyltransferase 2C"/>
    <property type="match status" value="1"/>
</dbReference>
<dbReference type="CDD" id="cd15509">
    <property type="entry name" value="PHD1_KMT2C_like"/>
    <property type="match status" value="1"/>
</dbReference>
<feature type="compositionally biased region" description="Basic and acidic residues" evidence="10">
    <location>
        <begin position="2009"/>
        <end position="2027"/>
    </location>
</feature>
<dbReference type="InterPro" id="IPR011011">
    <property type="entry name" value="Znf_FYVE_PHD"/>
</dbReference>
<feature type="region of interest" description="Disordered" evidence="10">
    <location>
        <begin position="993"/>
        <end position="1102"/>
    </location>
</feature>
<evidence type="ECO:0000256" key="7">
    <source>
        <dbReference type="ARBA" id="ARBA00023163"/>
    </source>
</evidence>
<dbReference type="InterPro" id="IPR034732">
    <property type="entry name" value="EPHD"/>
</dbReference>
<dbReference type="FunFam" id="3.30.40.10:FF:000407">
    <property type="entry name" value="Histone-lysine N-methyltransferase MLL3"/>
    <property type="match status" value="1"/>
</dbReference>
<dbReference type="PANTHER" id="PTHR45888">
    <property type="entry name" value="HL01030P-RELATED"/>
    <property type="match status" value="1"/>
</dbReference>
<feature type="compositionally biased region" description="Polar residues" evidence="10">
    <location>
        <begin position="1069"/>
        <end position="1078"/>
    </location>
</feature>
<dbReference type="Pfam" id="PF00628">
    <property type="entry name" value="PHD"/>
    <property type="match status" value="2"/>
</dbReference>
<feature type="compositionally biased region" description="Polar residues" evidence="10">
    <location>
        <begin position="856"/>
        <end position="868"/>
    </location>
</feature>
<keyword evidence="14" id="KW-1185">Reference proteome</keyword>
<feature type="domain" description="PHD-type" evidence="12">
    <location>
        <begin position="1"/>
        <end position="80"/>
    </location>
</feature>
<evidence type="ECO:0000256" key="1">
    <source>
        <dbReference type="ARBA" id="ARBA00004123"/>
    </source>
</evidence>
<feature type="compositionally biased region" description="Pro residues" evidence="10">
    <location>
        <begin position="622"/>
        <end position="636"/>
    </location>
</feature>
<dbReference type="STRING" id="166423.A0A0M8ZX13"/>
<keyword evidence="6" id="KW-0805">Transcription regulation</keyword>
<feature type="compositionally biased region" description="Polar residues" evidence="10">
    <location>
        <begin position="1622"/>
        <end position="1650"/>
    </location>
</feature>
<evidence type="ECO:0000256" key="4">
    <source>
        <dbReference type="ARBA" id="ARBA00022771"/>
    </source>
</evidence>
<feature type="region of interest" description="Disordered" evidence="10">
    <location>
        <begin position="617"/>
        <end position="644"/>
    </location>
</feature>
<dbReference type="InterPro" id="IPR036910">
    <property type="entry name" value="HMG_box_dom_sf"/>
</dbReference>
<dbReference type="PROSITE" id="PS50016">
    <property type="entry name" value="ZF_PHD_2"/>
    <property type="match status" value="4"/>
</dbReference>
<feature type="compositionally biased region" description="Basic and acidic residues" evidence="10">
    <location>
        <begin position="781"/>
        <end position="795"/>
    </location>
</feature>
<keyword evidence="8" id="KW-0539">Nucleus</keyword>
<dbReference type="InterPro" id="IPR013083">
    <property type="entry name" value="Znf_RING/FYVE/PHD"/>
</dbReference>
<keyword evidence="4 9" id="KW-0863">Zinc-finger</keyword>
<proteinExistence type="predicted"/>
<feature type="non-terminal residue" evidence="13">
    <location>
        <position position="1"/>
    </location>
</feature>
<dbReference type="GO" id="GO:0032259">
    <property type="term" value="P:methylation"/>
    <property type="evidence" value="ECO:0007669"/>
    <property type="project" value="UniProtKB-KW"/>
</dbReference>
<keyword evidence="7" id="KW-0804">Transcription</keyword>
<dbReference type="CDD" id="cd15512">
    <property type="entry name" value="PHD4_KMT2C_like"/>
    <property type="match status" value="1"/>
</dbReference>
<accession>A0A0M8ZX13</accession>
<protein>
    <submittedName>
        <fullName evidence="13">Histone-lysine N-methyltransferase MLL3</fullName>
    </submittedName>
</protein>
<dbReference type="CDD" id="cd15513">
    <property type="entry name" value="PHD5_KMT2C_like"/>
    <property type="match status" value="1"/>
</dbReference>
<feature type="domain" description="PHD-type" evidence="11">
    <location>
        <begin position="477"/>
        <end position="527"/>
    </location>
</feature>
<keyword evidence="13" id="KW-0808">Transferase</keyword>
<dbReference type="GO" id="GO:0045944">
    <property type="term" value="P:positive regulation of transcription by RNA polymerase II"/>
    <property type="evidence" value="ECO:0007669"/>
    <property type="project" value="TreeGrafter"/>
</dbReference>
<dbReference type="GO" id="GO:0003713">
    <property type="term" value="F:transcription coactivator activity"/>
    <property type="evidence" value="ECO:0007669"/>
    <property type="project" value="TreeGrafter"/>
</dbReference>
<reference evidence="13 14" key="1">
    <citation type="submission" date="2015-07" db="EMBL/GenBank/DDBJ databases">
        <title>The genome of Melipona quadrifasciata.</title>
        <authorList>
            <person name="Pan H."/>
            <person name="Kapheim K."/>
        </authorList>
    </citation>
    <scope>NUCLEOTIDE SEQUENCE [LARGE SCALE GENOMIC DNA]</scope>
    <source>
        <strain evidence="13">0111107301</strain>
        <tissue evidence="13">Whole body</tissue>
    </source>
</reference>
<feature type="region of interest" description="Disordered" evidence="10">
    <location>
        <begin position="1433"/>
        <end position="1457"/>
    </location>
</feature>
<feature type="domain" description="PHD-type" evidence="11">
    <location>
        <begin position="137"/>
        <end position="187"/>
    </location>
</feature>
<dbReference type="Pfam" id="PF13771">
    <property type="entry name" value="zf-HC5HC2H"/>
    <property type="match status" value="1"/>
</dbReference>
<feature type="compositionally biased region" description="Polar residues" evidence="10">
    <location>
        <begin position="1691"/>
        <end position="1711"/>
    </location>
</feature>
<dbReference type="GO" id="GO:0008270">
    <property type="term" value="F:zinc ion binding"/>
    <property type="evidence" value="ECO:0007669"/>
    <property type="project" value="UniProtKB-KW"/>
</dbReference>
<dbReference type="PANTHER" id="PTHR45888:SF6">
    <property type="entry name" value="HL01030P-RELATED"/>
    <property type="match status" value="1"/>
</dbReference>
<keyword evidence="13" id="KW-0489">Methyltransferase</keyword>
<dbReference type="InterPro" id="IPR001965">
    <property type="entry name" value="Znf_PHD"/>
</dbReference>
<evidence type="ECO:0000256" key="2">
    <source>
        <dbReference type="ARBA" id="ARBA00022723"/>
    </source>
</evidence>
<keyword evidence="5" id="KW-0862">Zinc</keyword>
<feature type="compositionally biased region" description="Basic and acidic residues" evidence="10">
    <location>
        <begin position="869"/>
        <end position="898"/>
    </location>
</feature>
<dbReference type="CDD" id="cd15510">
    <property type="entry name" value="PHD2_KMT2C_like"/>
    <property type="match status" value="1"/>
</dbReference>
<feature type="region of interest" description="Disordered" evidence="10">
    <location>
        <begin position="780"/>
        <end position="820"/>
    </location>
</feature>
<comment type="subcellular location">
    <subcellularLocation>
        <location evidence="1">Nucleus</location>
    </subcellularLocation>
</comment>